<organism evidence="2 3">
    <name type="scientific">Apilactobacillus apinorum</name>
    <dbReference type="NCBI Taxonomy" id="1218495"/>
    <lineage>
        <taxon>Bacteria</taxon>
        <taxon>Bacillati</taxon>
        <taxon>Bacillota</taxon>
        <taxon>Bacilli</taxon>
        <taxon>Lactobacillales</taxon>
        <taxon>Lactobacillaceae</taxon>
        <taxon>Apilactobacillus</taxon>
    </lineage>
</organism>
<proteinExistence type="predicted"/>
<sequence>MRNKYNISMAGVLLVNLVLVSDDSLTSSNAGHFFQLILIIALLATAALWVNDSHKNQK</sequence>
<dbReference type="EMBL" id="BAABVV010000033">
    <property type="protein sequence ID" value="GAA6114334.1"/>
    <property type="molecule type" value="Genomic_DNA"/>
</dbReference>
<dbReference type="RefSeq" id="WP_353317808.1">
    <property type="nucleotide sequence ID" value="NZ_BAABVV010000033.1"/>
</dbReference>
<comment type="caution">
    <text evidence="2">The sequence shown here is derived from an EMBL/GenBank/DDBJ whole genome shotgun (WGS) entry which is preliminary data.</text>
</comment>
<keyword evidence="3" id="KW-1185">Reference proteome</keyword>
<name>A0ABP9ZHT7_9LACO</name>
<gene>
    <name evidence="2" type="ORF">AP20H10_06970</name>
</gene>
<keyword evidence="1" id="KW-1133">Transmembrane helix</keyword>
<protein>
    <submittedName>
        <fullName evidence="2">Uncharacterized protein</fullName>
    </submittedName>
</protein>
<evidence type="ECO:0000313" key="2">
    <source>
        <dbReference type="EMBL" id="GAA6114334.1"/>
    </source>
</evidence>
<evidence type="ECO:0000256" key="1">
    <source>
        <dbReference type="SAM" id="Phobius"/>
    </source>
</evidence>
<keyword evidence="1" id="KW-0812">Transmembrane</keyword>
<feature type="transmembrane region" description="Helical" evidence="1">
    <location>
        <begin position="30"/>
        <end position="50"/>
    </location>
</feature>
<reference evidence="2 3" key="1">
    <citation type="submission" date="2024-03" db="EMBL/GenBank/DDBJ databases">
        <title>Inconsistent identification of Apilactobacillus kunkeei-related strains obtained by well-developed overall genome related indices.</title>
        <authorList>
            <person name="Maeno S."/>
            <person name="Endo A."/>
        </authorList>
    </citation>
    <scope>NUCLEOTIDE SEQUENCE [LARGE SCALE GENOMIC DNA]</scope>
    <source>
        <strain evidence="2 3">20H-10</strain>
    </source>
</reference>
<evidence type="ECO:0000313" key="3">
    <source>
        <dbReference type="Proteomes" id="UP001438112"/>
    </source>
</evidence>
<accession>A0ABP9ZHT7</accession>
<dbReference type="Proteomes" id="UP001438112">
    <property type="component" value="Unassembled WGS sequence"/>
</dbReference>
<keyword evidence="1" id="KW-0472">Membrane</keyword>